<dbReference type="PANTHER" id="PTHR30344">
    <property type="entry name" value="6-PHOSPHOGLUCONOLACTONASE-RELATED"/>
    <property type="match status" value="1"/>
</dbReference>
<dbReference type="PANTHER" id="PTHR30344:SF1">
    <property type="entry name" value="6-PHOSPHOGLUCONOLACTONASE"/>
    <property type="match status" value="1"/>
</dbReference>
<accession>A0A919IWN7</accession>
<sequence>MADIRMWWDSGMGSHAEFVFVGGYTGDKGGAAEGIVRLRRDPASGLLTRLGVAARTPSPSFLTQHPTLPVLYAVNELDSDGTISAFTVAADGELTPLSIQPTGGSDPAHLSVTSDGRFLLVANYSSGSVAVHPLDAEGAPGERTDLLGLEGSGPDVERQRGSHAHMVVEDRAGILISDLGADRVWRCRLDPVSGRLTMLAPAVEAKPGTGPRHLRIAPDGTLLLVGELAANLSWYRPAADGSLELAGEVPAGEGAGPAFPSEIVCARDGRFIYVANRGPNTVSTFAWDGDGAVKVAETPTGGDWPRHMILVGDHLYVTNQLSHSVTTFRIDAETGTPLPVGEPMAEASPTCLLRWTSMPIR</sequence>
<organism evidence="2 3">
    <name type="scientific">Paractinoplanes ferrugineus</name>
    <dbReference type="NCBI Taxonomy" id="113564"/>
    <lineage>
        <taxon>Bacteria</taxon>
        <taxon>Bacillati</taxon>
        <taxon>Actinomycetota</taxon>
        <taxon>Actinomycetes</taxon>
        <taxon>Micromonosporales</taxon>
        <taxon>Micromonosporaceae</taxon>
        <taxon>Paractinoplanes</taxon>
    </lineage>
</organism>
<dbReference type="InterPro" id="IPR019405">
    <property type="entry name" value="Lactonase_7-beta_prop"/>
</dbReference>
<dbReference type="AlphaFoldDB" id="A0A919IWN7"/>
<dbReference type="InterPro" id="IPR011048">
    <property type="entry name" value="Haem_d1_sf"/>
</dbReference>
<proteinExistence type="inferred from homology"/>
<dbReference type="Pfam" id="PF10282">
    <property type="entry name" value="Lactonase"/>
    <property type="match status" value="1"/>
</dbReference>
<dbReference type="Proteomes" id="UP000598174">
    <property type="component" value="Unassembled WGS sequence"/>
</dbReference>
<gene>
    <name evidence="2" type="ORF">Afe05nite_13790</name>
</gene>
<evidence type="ECO:0000313" key="3">
    <source>
        <dbReference type="Proteomes" id="UP000598174"/>
    </source>
</evidence>
<dbReference type="EMBL" id="BOMM01000009">
    <property type="protein sequence ID" value="GIE09539.1"/>
    <property type="molecule type" value="Genomic_DNA"/>
</dbReference>
<dbReference type="InterPro" id="IPR050282">
    <property type="entry name" value="Cycloisomerase_2"/>
</dbReference>
<comment type="similarity">
    <text evidence="1">Belongs to the cycloisomerase 2 family.</text>
</comment>
<dbReference type="InterPro" id="IPR015943">
    <property type="entry name" value="WD40/YVTN_repeat-like_dom_sf"/>
</dbReference>
<evidence type="ECO:0000313" key="2">
    <source>
        <dbReference type="EMBL" id="GIE09539.1"/>
    </source>
</evidence>
<dbReference type="SUPFAM" id="SSF51004">
    <property type="entry name" value="C-terminal (heme d1) domain of cytochrome cd1-nitrite reductase"/>
    <property type="match status" value="1"/>
</dbReference>
<dbReference type="GO" id="GO:0017057">
    <property type="term" value="F:6-phosphogluconolactonase activity"/>
    <property type="evidence" value="ECO:0007669"/>
    <property type="project" value="TreeGrafter"/>
</dbReference>
<dbReference type="Gene3D" id="2.130.10.10">
    <property type="entry name" value="YVTN repeat-like/Quinoprotein amine dehydrogenase"/>
    <property type="match status" value="1"/>
</dbReference>
<protein>
    <recommendedName>
        <fullName evidence="4">6-phosphogluconolactonase (Cycloisomerase 2 family)</fullName>
    </recommendedName>
</protein>
<evidence type="ECO:0000256" key="1">
    <source>
        <dbReference type="ARBA" id="ARBA00005564"/>
    </source>
</evidence>
<evidence type="ECO:0008006" key="4">
    <source>
        <dbReference type="Google" id="ProtNLM"/>
    </source>
</evidence>
<keyword evidence="3" id="KW-1185">Reference proteome</keyword>
<name>A0A919IWN7_9ACTN</name>
<reference evidence="2" key="1">
    <citation type="submission" date="2021-01" db="EMBL/GenBank/DDBJ databases">
        <title>Whole genome shotgun sequence of Actinoplanes ferrugineus NBRC 15555.</title>
        <authorList>
            <person name="Komaki H."/>
            <person name="Tamura T."/>
        </authorList>
    </citation>
    <scope>NUCLEOTIDE SEQUENCE</scope>
    <source>
        <strain evidence="2">NBRC 15555</strain>
    </source>
</reference>
<comment type="caution">
    <text evidence="2">The sequence shown here is derived from an EMBL/GenBank/DDBJ whole genome shotgun (WGS) entry which is preliminary data.</text>
</comment>